<dbReference type="EMBL" id="CAUJNA010003674">
    <property type="protein sequence ID" value="CAJ1407510.1"/>
    <property type="molecule type" value="Genomic_DNA"/>
</dbReference>
<dbReference type="Proteomes" id="UP001178507">
    <property type="component" value="Unassembled WGS sequence"/>
</dbReference>
<dbReference type="InterPro" id="IPR029058">
    <property type="entry name" value="AB_hydrolase_fold"/>
</dbReference>
<accession>A0AA36NCM1</accession>
<evidence type="ECO:0000313" key="2">
    <source>
        <dbReference type="EMBL" id="CAJ1407510.1"/>
    </source>
</evidence>
<dbReference type="AlphaFoldDB" id="A0AA36NCM1"/>
<name>A0AA36NCM1_9DINO</name>
<reference evidence="2" key="1">
    <citation type="submission" date="2023-08" db="EMBL/GenBank/DDBJ databases">
        <authorList>
            <person name="Chen Y."/>
            <person name="Shah S."/>
            <person name="Dougan E. K."/>
            <person name="Thang M."/>
            <person name="Chan C."/>
        </authorList>
    </citation>
    <scope>NUCLEOTIDE SEQUENCE</scope>
</reference>
<keyword evidence="1" id="KW-0732">Signal</keyword>
<dbReference type="SUPFAM" id="SSF53474">
    <property type="entry name" value="alpha/beta-Hydrolases"/>
    <property type="match status" value="1"/>
</dbReference>
<evidence type="ECO:0000313" key="3">
    <source>
        <dbReference type="Proteomes" id="UP001178507"/>
    </source>
</evidence>
<dbReference type="Gene3D" id="3.40.50.1820">
    <property type="entry name" value="alpha/beta hydrolase"/>
    <property type="match status" value="1"/>
</dbReference>
<dbReference type="PANTHER" id="PTHR47909:SF2">
    <property type="entry name" value="GPI INOSITOL-DEACYLASE"/>
    <property type="match status" value="1"/>
</dbReference>
<comment type="caution">
    <text evidence="2">The sequence shown here is derived from an EMBL/GenBank/DDBJ whole genome shotgun (WGS) entry which is preliminary data.</text>
</comment>
<gene>
    <name evidence="2" type="ORF">EVOR1521_LOCUS29183</name>
</gene>
<organism evidence="2 3">
    <name type="scientific">Effrenium voratum</name>
    <dbReference type="NCBI Taxonomy" id="2562239"/>
    <lineage>
        <taxon>Eukaryota</taxon>
        <taxon>Sar</taxon>
        <taxon>Alveolata</taxon>
        <taxon>Dinophyceae</taxon>
        <taxon>Suessiales</taxon>
        <taxon>Symbiodiniaceae</taxon>
        <taxon>Effrenium</taxon>
    </lineage>
</organism>
<proteinExistence type="predicted"/>
<sequence length="354" mass="38357">MCQSNGRMRRFLPLPLMAVLFSHDLGLVPGVLPRAGRKLTARNAESFGRDLQDQPFAVILPGFLGSACDFEDFAEDMRAAGYKAVVAPIEWWHWLPCIGGRSMRPILERIDHAVYQVLANDLEPVALEQPSYTPADFLTDMLNNPGGILKVGGSDDPAEYPEVQPSGADFTAKARARSPDKRRLAIVAHSAAGWICRLYLSSVPYGRTYAGADRVHSLVCLGSPHHVGDSLVFKALKYLEATAAEALPGNVRCLCVGAKGTISGKGSDMTRGAYELCGADPDDDTVDGDGMTPLFSALAFEPADKMILDGVTHAPVYPALGPSAELAQDRQSKPWYGSPAILEKWLPWLLQIHE</sequence>
<dbReference type="PANTHER" id="PTHR47909">
    <property type="entry name" value="ALPHA/BETA-HYDROLASES SUPERFAMILY PROTEIN"/>
    <property type="match status" value="1"/>
</dbReference>
<feature type="chain" id="PRO_5041402926" evidence="1">
    <location>
        <begin position="31"/>
        <end position="354"/>
    </location>
</feature>
<protein>
    <submittedName>
        <fullName evidence="2">Uncharacterized protein</fullName>
    </submittedName>
</protein>
<keyword evidence="3" id="KW-1185">Reference proteome</keyword>
<evidence type="ECO:0000256" key="1">
    <source>
        <dbReference type="SAM" id="SignalP"/>
    </source>
</evidence>
<feature type="signal peptide" evidence="1">
    <location>
        <begin position="1"/>
        <end position="30"/>
    </location>
</feature>